<dbReference type="PANTHER" id="PTHR21666">
    <property type="entry name" value="PEPTIDASE-RELATED"/>
    <property type="match status" value="1"/>
</dbReference>
<protein>
    <submittedName>
        <fullName evidence="4">Peptidoglycan DD-metalloendopeptidase family protein</fullName>
    </submittedName>
</protein>
<dbReference type="InterPro" id="IPR013783">
    <property type="entry name" value="Ig-like_fold"/>
</dbReference>
<dbReference type="Gene3D" id="2.70.70.10">
    <property type="entry name" value="Glucose Permease (Domain IIA)"/>
    <property type="match status" value="1"/>
</dbReference>
<dbReference type="PANTHER" id="PTHR21666:SF270">
    <property type="entry name" value="MUREIN HYDROLASE ACTIVATOR ENVC"/>
    <property type="match status" value="1"/>
</dbReference>
<dbReference type="GO" id="GO:0004222">
    <property type="term" value="F:metalloendopeptidase activity"/>
    <property type="evidence" value="ECO:0007669"/>
    <property type="project" value="TreeGrafter"/>
</dbReference>
<evidence type="ECO:0000256" key="1">
    <source>
        <dbReference type="SAM" id="SignalP"/>
    </source>
</evidence>
<dbReference type="CDD" id="cd12797">
    <property type="entry name" value="M23_peptidase"/>
    <property type="match status" value="1"/>
</dbReference>
<dbReference type="Proteomes" id="UP000322619">
    <property type="component" value="Unassembled WGS sequence"/>
</dbReference>
<feature type="domain" description="M23ase beta-sheet core" evidence="2">
    <location>
        <begin position="623"/>
        <end position="724"/>
    </location>
</feature>
<dbReference type="AlphaFoldDB" id="A0A5D0WSV5"/>
<accession>A0A5D0WSV5</accession>
<dbReference type="Pfam" id="PF01551">
    <property type="entry name" value="Peptidase_M23"/>
    <property type="match status" value="1"/>
</dbReference>
<evidence type="ECO:0000259" key="2">
    <source>
        <dbReference type="Pfam" id="PF01551"/>
    </source>
</evidence>
<reference evidence="4 5" key="1">
    <citation type="submission" date="2019-08" db="EMBL/GenBank/DDBJ databases">
        <title>Isolation and enrichment of carboxydotrophic bacteria from anaerobic sludge for the production of bio-based chemicals from syngas.</title>
        <authorList>
            <person name="Antares A.L."/>
            <person name="Moreira J."/>
            <person name="Diender M."/>
            <person name="Parshina S.N."/>
            <person name="Stams A.J.M."/>
            <person name="Alves M."/>
            <person name="Alves J.I."/>
            <person name="Sousa D.Z."/>
        </authorList>
    </citation>
    <scope>NUCLEOTIDE SEQUENCE [LARGE SCALE GENOMIC DNA]</scope>
    <source>
        <strain evidence="4 5">JM</strain>
    </source>
</reference>
<dbReference type="Pfam" id="PF17802">
    <property type="entry name" value="SpaA"/>
    <property type="match status" value="1"/>
</dbReference>
<dbReference type="EMBL" id="VSLA01000005">
    <property type="protein sequence ID" value="TYC87340.1"/>
    <property type="molecule type" value="Genomic_DNA"/>
</dbReference>
<dbReference type="InterPro" id="IPR013688">
    <property type="entry name" value="GBS_Bsp-like"/>
</dbReference>
<keyword evidence="1" id="KW-0732">Signal</keyword>
<name>A0A5D0WSV5_9FIRM</name>
<dbReference type="Gene3D" id="2.60.40.10">
    <property type="entry name" value="Immunoglobulins"/>
    <property type="match status" value="1"/>
</dbReference>
<dbReference type="Pfam" id="PF08481">
    <property type="entry name" value="GBS_Bsp-like"/>
    <property type="match status" value="4"/>
</dbReference>
<feature type="domain" description="SpaA-like prealbumin fold" evidence="3">
    <location>
        <begin position="47"/>
        <end position="113"/>
    </location>
</feature>
<feature type="signal peptide" evidence="1">
    <location>
        <begin position="1"/>
        <end position="31"/>
    </location>
</feature>
<proteinExistence type="predicted"/>
<sequence length="746" mass="83758">MIKITDRRSWIKTLIICLMIMMFFSSGQSFAEETEQMDNPVKQVIIVKNEKGEAITQAVFDIINDKKEVIETCMSDEKGRAEIKNTSEGLYLLKQIKTIDGYECIEKTLEISSQNPLEEILVINHPKLNETEQESASEAVQKKVDSEVEALPVNNLSDPMTQKDGDLANAEQKPAEILAAALAVDDIKVNVTQVTENKTQFIVRTIGCAGKTGISKVLFPTWTTRNGQDDLHWYEGTRDKNGEFYITIDSKDHGFETGAYKIHTYIHGPQGEILKVVSSTYDFAEPISLISASDVKNNCFKVRISGISNRYGVSDVVVPTWTQINGHDDLRWEKAIYTGKDTWEAVINIADYKQSYDTFISHVYVTDKNGQQKYLGATTKIIDNPFAKDPLEVTAQQENDGSKFVISTQNCSNKPGIKRVDFAVWTKRNGQDEIRWYQGGLGANGEYQTSVDIENHGFETGPFSIHTYLRDNLGEVITVSGSSFTMPKLNPTIEYDKAVLNNTFKIRIRNVGSENGVTAIMMPTWSRSNGQDDLRWESATYIGNHTWEANINLRNYNIIVDEFISHAYLIDKNGKMVFAKDSSKKILQNTATVYGFFNYPLDKNYKPNPSDPTDWFGPRWGDIHEGVDIPAPYYAPCYAVGNGIVEKASFFMGYGRYVRIRTTDRYGESVSFFYGHLQEINVGVGQSVSKGQKIGSVGGSGYNAQRTYIDDAYGPHLHFGAIANADDACVDPEIWIDFHNPYSNAN</sequence>
<organism evidence="4 5">
    <name type="scientific">Acetobacterium wieringae</name>
    <dbReference type="NCBI Taxonomy" id="52694"/>
    <lineage>
        <taxon>Bacteria</taxon>
        <taxon>Bacillati</taxon>
        <taxon>Bacillota</taxon>
        <taxon>Clostridia</taxon>
        <taxon>Eubacteriales</taxon>
        <taxon>Eubacteriaceae</taxon>
        <taxon>Acetobacterium</taxon>
    </lineage>
</organism>
<dbReference type="InterPro" id="IPR041033">
    <property type="entry name" value="SpaA_PFL_dom_1"/>
</dbReference>
<comment type="caution">
    <text evidence="4">The sequence shown here is derived from an EMBL/GenBank/DDBJ whole genome shotgun (WGS) entry which is preliminary data.</text>
</comment>
<dbReference type="RefSeq" id="WP_148636920.1">
    <property type="nucleotide sequence ID" value="NZ_VSLA01000005.1"/>
</dbReference>
<gene>
    <name evidence="4" type="ORF">FXB42_04290</name>
</gene>
<dbReference type="InterPro" id="IPR016047">
    <property type="entry name" value="M23ase_b-sheet_dom"/>
</dbReference>
<evidence type="ECO:0000259" key="3">
    <source>
        <dbReference type="Pfam" id="PF17802"/>
    </source>
</evidence>
<dbReference type="InterPro" id="IPR050570">
    <property type="entry name" value="Cell_wall_metabolism_enzyme"/>
</dbReference>
<dbReference type="SUPFAM" id="SSF51261">
    <property type="entry name" value="Duplicated hybrid motif"/>
    <property type="match status" value="1"/>
</dbReference>
<evidence type="ECO:0000313" key="5">
    <source>
        <dbReference type="Proteomes" id="UP000322619"/>
    </source>
</evidence>
<feature type="chain" id="PRO_5022779955" evidence="1">
    <location>
        <begin position="32"/>
        <end position="746"/>
    </location>
</feature>
<evidence type="ECO:0000313" key="4">
    <source>
        <dbReference type="EMBL" id="TYC87340.1"/>
    </source>
</evidence>
<dbReference type="InterPro" id="IPR011055">
    <property type="entry name" value="Dup_hybrid_motif"/>
</dbReference>
<dbReference type="Gene3D" id="2.60.40.3760">
    <property type="match status" value="4"/>
</dbReference>